<protein>
    <recommendedName>
        <fullName evidence="5">Secreted protein</fullName>
    </recommendedName>
</protein>
<feature type="region of interest" description="Disordered" evidence="1">
    <location>
        <begin position="138"/>
        <end position="188"/>
    </location>
</feature>
<evidence type="ECO:0000313" key="3">
    <source>
        <dbReference type="EMBL" id="CAI0401855.1"/>
    </source>
</evidence>
<feature type="signal peptide" evidence="2">
    <location>
        <begin position="1"/>
        <end position="25"/>
    </location>
</feature>
<feature type="region of interest" description="Disordered" evidence="1">
    <location>
        <begin position="20"/>
        <end position="117"/>
    </location>
</feature>
<evidence type="ECO:0000256" key="2">
    <source>
        <dbReference type="SAM" id="SignalP"/>
    </source>
</evidence>
<keyword evidence="2" id="KW-0732">Signal</keyword>
<evidence type="ECO:0000256" key="1">
    <source>
        <dbReference type="SAM" id="MobiDB-lite"/>
    </source>
</evidence>
<dbReference type="Proteomes" id="UP001154282">
    <property type="component" value="Unassembled WGS sequence"/>
</dbReference>
<comment type="caution">
    <text evidence="3">The sequence shown here is derived from an EMBL/GenBank/DDBJ whole genome shotgun (WGS) entry which is preliminary data.</text>
</comment>
<sequence>MCSITWVLCWHPLLSISTSSGTANGAEPSKPPSEISSTPSPFRLFRTLPSLTGGRRCASTPTRRDLTSPGKSTSPANSTTPATPTAGSWPARRCNPSSSPPPAGGCRSTLGTGPTSCSRPVTFRFRNFVEQFVGSITSLSRPSSAPSCRTLGSVTAGPSAPGCALTRSPGPLTPGSRRRAGRAEEGTT</sequence>
<feature type="compositionally biased region" description="Low complexity" evidence="1">
    <location>
        <begin position="72"/>
        <end position="91"/>
    </location>
</feature>
<gene>
    <name evidence="3" type="ORF">LITE_LOCUS11374</name>
</gene>
<organism evidence="3 4">
    <name type="scientific">Linum tenue</name>
    <dbReference type="NCBI Taxonomy" id="586396"/>
    <lineage>
        <taxon>Eukaryota</taxon>
        <taxon>Viridiplantae</taxon>
        <taxon>Streptophyta</taxon>
        <taxon>Embryophyta</taxon>
        <taxon>Tracheophyta</taxon>
        <taxon>Spermatophyta</taxon>
        <taxon>Magnoliopsida</taxon>
        <taxon>eudicotyledons</taxon>
        <taxon>Gunneridae</taxon>
        <taxon>Pentapetalae</taxon>
        <taxon>rosids</taxon>
        <taxon>fabids</taxon>
        <taxon>Malpighiales</taxon>
        <taxon>Linaceae</taxon>
        <taxon>Linum</taxon>
    </lineage>
</organism>
<feature type="compositionally biased region" description="Polar residues" evidence="1">
    <location>
        <begin position="138"/>
        <end position="153"/>
    </location>
</feature>
<dbReference type="AlphaFoldDB" id="A0AAV0IW42"/>
<evidence type="ECO:0000313" key="4">
    <source>
        <dbReference type="Proteomes" id="UP001154282"/>
    </source>
</evidence>
<accession>A0AAV0IW42</accession>
<keyword evidence="4" id="KW-1185">Reference proteome</keyword>
<dbReference type="EMBL" id="CAMGYJ010000004">
    <property type="protein sequence ID" value="CAI0401855.1"/>
    <property type="molecule type" value="Genomic_DNA"/>
</dbReference>
<proteinExistence type="predicted"/>
<feature type="chain" id="PRO_5043684485" description="Secreted protein" evidence="2">
    <location>
        <begin position="26"/>
        <end position="188"/>
    </location>
</feature>
<evidence type="ECO:0008006" key="5">
    <source>
        <dbReference type="Google" id="ProtNLM"/>
    </source>
</evidence>
<name>A0AAV0IW42_9ROSI</name>
<reference evidence="3" key="1">
    <citation type="submission" date="2022-08" db="EMBL/GenBank/DDBJ databases">
        <authorList>
            <person name="Gutierrez-Valencia J."/>
        </authorList>
    </citation>
    <scope>NUCLEOTIDE SEQUENCE</scope>
</reference>